<comment type="similarity">
    <text evidence="1">Belongs to the UPF0098 family.</text>
</comment>
<evidence type="ECO:0008006" key="4">
    <source>
        <dbReference type="Google" id="ProtNLM"/>
    </source>
</evidence>
<dbReference type="EMBL" id="LT607754">
    <property type="protein sequence ID" value="SCG65391.1"/>
    <property type="molecule type" value="Genomic_DNA"/>
</dbReference>
<dbReference type="AlphaFoldDB" id="A0A1C5J526"/>
<dbReference type="NCBIfam" id="TIGR00481">
    <property type="entry name" value="YbhB/YbcL family Raf kinase inhibitor-like protein"/>
    <property type="match status" value="1"/>
</dbReference>
<dbReference type="InterPro" id="IPR005247">
    <property type="entry name" value="YbhB_YbcL/LppC-like"/>
</dbReference>
<keyword evidence="3" id="KW-1185">Reference proteome</keyword>
<dbReference type="SUPFAM" id="SSF49777">
    <property type="entry name" value="PEBP-like"/>
    <property type="match status" value="1"/>
</dbReference>
<dbReference type="Proteomes" id="UP000198221">
    <property type="component" value="Chromosome I"/>
</dbReference>
<dbReference type="OrthoDB" id="9797506at2"/>
<name>A0A1C5J526_9ACTN</name>
<dbReference type="CDD" id="cd00865">
    <property type="entry name" value="PEBP_bact_arch"/>
    <property type="match status" value="1"/>
</dbReference>
<dbReference type="PANTHER" id="PTHR30289">
    <property type="entry name" value="UNCHARACTERIZED PROTEIN YBCL-RELATED"/>
    <property type="match status" value="1"/>
</dbReference>
<reference evidence="3" key="1">
    <citation type="submission" date="2016-06" db="EMBL/GenBank/DDBJ databases">
        <authorList>
            <person name="Varghese N."/>
            <person name="Submissions Spin"/>
        </authorList>
    </citation>
    <scope>NUCLEOTIDE SEQUENCE [LARGE SCALE GENOMIC DNA]</scope>
    <source>
        <strain evidence="3">DSM 43819</strain>
    </source>
</reference>
<sequence>MAGIMLRSTAFNDHDLLPGRFSREGGNVSPPLEWSEVPDTTEELVLIVEDPDAGKAPFLHWLVTGISPESAGVAEGAIPEGGREWPNSFGTTGWGGPHPPLHEDSHRYFFRLYALERPLELPEAPQATEVHSALTDKEIASGTMVGTYYRS</sequence>
<dbReference type="Pfam" id="PF01161">
    <property type="entry name" value="PBP"/>
    <property type="match status" value="1"/>
</dbReference>
<protein>
    <recommendedName>
        <fullName evidence="4">Phospholipid-binding protein, PBP family</fullName>
    </recommendedName>
</protein>
<evidence type="ECO:0000256" key="1">
    <source>
        <dbReference type="ARBA" id="ARBA00007120"/>
    </source>
</evidence>
<evidence type="ECO:0000313" key="3">
    <source>
        <dbReference type="Proteomes" id="UP000198221"/>
    </source>
</evidence>
<dbReference type="InterPro" id="IPR036610">
    <property type="entry name" value="PEBP-like_sf"/>
</dbReference>
<dbReference type="InterPro" id="IPR008914">
    <property type="entry name" value="PEBP"/>
</dbReference>
<dbReference type="PANTHER" id="PTHR30289:SF1">
    <property type="entry name" value="PEBP (PHOSPHATIDYLETHANOLAMINE-BINDING PROTEIN) FAMILY PROTEIN"/>
    <property type="match status" value="1"/>
</dbReference>
<dbReference type="RefSeq" id="WP_089013633.1">
    <property type="nucleotide sequence ID" value="NZ_LT607754.1"/>
</dbReference>
<proteinExistence type="inferred from homology"/>
<evidence type="ECO:0000313" key="2">
    <source>
        <dbReference type="EMBL" id="SCG65391.1"/>
    </source>
</evidence>
<dbReference type="Gene3D" id="3.90.280.10">
    <property type="entry name" value="PEBP-like"/>
    <property type="match status" value="1"/>
</dbReference>
<gene>
    <name evidence="2" type="ORF">GA0070613_3987</name>
</gene>
<organism evidence="2 3">
    <name type="scientific">Micromonospora inositola</name>
    <dbReference type="NCBI Taxonomy" id="47865"/>
    <lineage>
        <taxon>Bacteria</taxon>
        <taxon>Bacillati</taxon>
        <taxon>Actinomycetota</taxon>
        <taxon>Actinomycetes</taxon>
        <taxon>Micromonosporales</taxon>
        <taxon>Micromonosporaceae</taxon>
        <taxon>Micromonospora</taxon>
    </lineage>
</organism>
<accession>A0A1C5J526</accession>